<dbReference type="GO" id="GO:0016150">
    <property type="term" value="F:translation release factor activity, codon nonspecific"/>
    <property type="evidence" value="ECO:0007669"/>
    <property type="project" value="TreeGrafter"/>
</dbReference>
<dbReference type="PANTHER" id="PTHR11075:SF54">
    <property type="entry name" value="LARGE RIBOSOMAL SUBUNIT PROTEIN ML62"/>
    <property type="match status" value="1"/>
</dbReference>
<feature type="domain" description="Prokaryotic-type class I peptide chain release factors" evidence="2">
    <location>
        <begin position="52"/>
        <end position="181"/>
    </location>
</feature>
<dbReference type="InterPro" id="IPR000352">
    <property type="entry name" value="Pep_chain_release_fac_I"/>
</dbReference>
<dbReference type="GO" id="GO:0005762">
    <property type="term" value="C:mitochondrial large ribosomal subunit"/>
    <property type="evidence" value="ECO:0007669"/>
    <property type="project" value="TreeGrafter"/>
</dbReference>
<dbReference type="PANTHER" id="PTHR11075">
    <property type="entry name" value="PEPTIDE CHAIN RELEASE FACTOR"/>
    <property type="match status" value="1"/>
</dbReference>
<evidence type="ECO:0000259" key="2">
    <source>
        <dbReference type="Pfam" id="PF00472"/>
    </source>
</evidence>
<dbReference type="OrthoDB" id="270639at2759"/>
<dbReference type="Proteomes" id="UP001056384">
    <property type="component" value="Chromosome 12"/>
</dbReference>
<evidence type="ECO:0000313" key="4">
    <source>
        <dbReference type="Proteomes" id="UP001056384"/>
    </source>
</evidence>
<evidence type="ECO:0000256" key="1">
    <source>
        <dbReference type="SAM" id="MobiDB-lite"/>
    </source>
</evidence>
<dbReference type="AlphaFoldDB" id="A0A9Q9ER31"/>
<name>A0A9Q9ER31_9PEZI</name>
<sequence>MLLVRTTRRHVSLVSTPLVALSRQYAAKRGGDADEAEVQAARQWLAKLDPDTIPKDICEVSFSRSSGPGGQNVNKVSSKATLRIPLPSLLQRLPRLLHEPIQTSRYHAAKSNDLVIQADDSRKQNDNVISCFRKLHELIVQAGQQTVPGETSPEQMKRVEGLQKAEAAGRRRMKEFQSKKKSARRGGGRGGDD</sequence>
<organism evidence="3 4">
    <name type="scientific">Septoria linicola</name>
    <dbReference type="NCBI Taxonomy" id="215465"/>
    <lineage>
        <taxon>Eukaryota</taxon>
        <taxon>Fungi</taxon>
        <taxon>Dikarya</taxon>
        <taxon>Ascomycota</taxon>
        <taxon>Pezizomycotina</taxon>
        <taxon>Dothideomycetes</taxon>
        <taxon>Dothideomycetidae</taxon>
        <taxon>Mycosphaerellales</taxon>
        <taxon>Mycosphaerellaceae</taxon>
        <taxon>Septoria</taxon>
    </lineage>
</organism>
<evidence type="ECO:0000313" key="3">
    <source>
        <dbReference type="EMBL" id="USW59459.1"/>
    </source>
</evidence>
<proteinExistence type="predicted"/>
<keyword evidence="4" id="KW-1185">Reference proteome</keyword>
<dbReference type="InterPro" id="IPR052104">
    <property type="entry name" value="Mito_Release_Factor_mL62"/>
</dbReference>
<dbReference type="Pfam" id="PF00472">
    <property type="entry name" value="RF-1"/>
    <property type="match status" value="1"/>
</dbReference>
<dbReference type="SUPFAM" id="SSF110916">
    <property type="entry name" value="Peptidyl-tRNA hydrolase domain-like"/>
    <property type="match status" value="1"/>
</dbReference>
<dbReference type="EMBL" id="CP099429">
    <property type="protein sequence ID" value="USW59459.1"/>
    <property type="molecule type" value="Genomic_DNA"/>
</dbReference>
<feature type="compositionally biased region" description="Polar residues" evidence="1">
    <location>
        <begin position="144"/>
        <end position="154"/>
    </location>
</feature>
<gene>
    <name evidence="3" type="ORF">Slin15195_G127780</name>
</gene>
<reference evidence="3" key="1">
    <citation type="submission" date="2022-06" db="EMBL/GenBank/DDBJ databases">
        <title>Complete genome sequences of two strains of the flax pathogen Septoria linicola.</title>
        <authorList>
            <person name="Lapalu N."/>
            <person name="Simon A."/>
            <person name="Demenou B."/>
            <person name="Paumier D."/>
            <person name="Guillot M.-P."/>
            <person name="Gout L."/>
            <person name="Valade R."/>
        </authorList>
    </citation>
    <scope>NUCLEOTIDE SEQUENCE</scope>
    <source>
        <strain evidence="3">SE15195</strain>
    </source>
</reference>
<feature type="region of interest" description="Disordered" evidence="1">
    <location>
        <begin position="144"/>
        <end position="193"/>
    </location>
</feature>
<feature type="compositionally biased region" description="Basic and acidic residues" evidence="1">
    <location>
        <begin position="155"/>
        <end position="178"/>
    </location>
</feature>
<protein>
    <submittedName>
        <fullName evidence="3">Peptide chain release factor class I</fullName>
    </submittedName>
</protein>
<dbReference type="GO" id="GO:0070126">
    <property type="term" value="P:mitochondrial translational termination"/>
    <property type="evidence" value="ECO:0007669"/>
    <property type="project" value="TreeGrafter"/>
</dbReference>
<accession>A0A9Q9ER31</accession>
<dbReference type="Gene3D" id="3.30.160.20">
    <property type="match status" value="1"/>
</dbReference>
<dbReference type="GO" id="GO:0004045">
    <property type="term" value="F:peptidyl-tRNA hydrolase activity"/>
    <property type="evidence" value="ECO:0007669"/>
    <property type="project" value="TreeGrafter"/>
</dbReference>